<comment type="caution">
    <text evidence="1">The sequence shown here is derived from an EMBL/GenBank/DDBJ whole genome shotgun (WGS) entry which is preliminary data.</text>
</comment>
<evidence type="ECO:0000313" key="1">
    <source>
        <dbReference type="EMBL" id="KKL08323.1"/>
    </source>
</evidence>
<gene>
    <name evidence="1" type="ORF">LCGC14_2576990</name>
</gene>
<reference evidence="1" key="1">
    <citation type="journal article" date="2015" name="Nature">
        <title>Complex archaea that bridge the gap between prokaryotes and eukaryotes.</title>
        <authorList>
            <person name="Spang A."/>
            <person name="Saw J.H."/>
            <person name="Jorgensen S.L."/>
            <person name="Zaremba-Niedzwiedzka K."/>
            <person name="Martijn J."/>
            <person name="Lind A.E."/>
            <person name="van Eijk R."/>
            <person name="Schleper C."/>
            <person name="Guy L."/>
            <person name="Ettema T.J."/>
        </authorList>
    </citation>
    <scope>NUCLEOTIDE SEQUENCE</scope>
</reference>
<dbReference type="AlphaFoldDB" id="A0A0F9D895"/>
<dbReference type="EMBL" id="LAZR01042923">
    <property type="protein sequence ID" value="KKL08323.1"/>
    <property type="molecule type" value="Genomic_DNA"/>
</dbReference>
<protein>
    <submittedName>
        <fullName evidence="1">Uncharacterized protein</fullName>
    </submittedName>
</protein>
<accession>A0A0F9D895</accession>
<proteinExistence type="predicted"/>
<feature type="non-terminal residue" evidence="1">
    <location>
        <position position="1"/>
    </location>
</feature>
<organism evidence="1">
    <name type="scientific">marine sediment metagenome</name>
    <dbReference type="NCBI Taxonomy" id="412755"/>
    <lineage>
        <taxon>unclassified sequences</taxon>
        <taxon>metagenomes</taxon>
        <taxon>ecological metagenomes</taxon>
    </lineage>
</organism>
<name>A0A0F9D895_9ZZZZ</name>
<sequence>DLLARGELPDADFIAYRLPQIVTTLDVYLAFEAALRERDE</sequence>